<dbReference type="InterPro" id="IPR001375">
    <property type="entry name" value="Peptidase_S9_cat"/>
</dbReference>
<dbReference type="GO" id="GO:0006508">
    <property type="term" value="P:proteolysis"/>
    <property type="evidence" value="ECO:0007669"/>
    <property type="project" value="InterPro"/>
</dbReference>
<dbReference type="RefSeq" id="XP_033459037.1">
    <property type="nucleotide sequence ID" value="XM_033608462.1"/>
</dbReference>
<dbReference type="Gene3D" id="3.40.50.1820">
    <property type="entry name" value="alpha/beta hydrolase"/>
    <property type="match status" value="1"/>
</dbReference>
<dbReference type="SUPFAM" id="SSF53474">
    <property type="entry name" value="alpha/beta-Hydrolases"/>
    <property type="match status" value="1"/>
</dbReference>
<evidence type="ECO:0000313" key="2">
    <source>
        <dbReference type="Proteomes" id="UP000504637"/>
    </source>
</evidence>
<dbReference type="OrthoDB" id="43744at2759"/>
<feature type="domain" description="Peptidase S9 prolyl oligopeptidase catalytic" evidence="1">
    <location>
        <begin position="433"/>
        <end position="647"/>
    </location>
</feature>
<accession>A0A6J3M1W2</accession>
<dbReference type="Proteomes" id="UP000504637">
    <property type="component" value="Unplaced"/>
</dbReference>
<dbReference type="PANTHER" id="PTHR43056:SF5">
    <property type="entry name" value="PEPTIDASE S9 PROLYL OLIGOPEPTIDASE CATALYTIC DOMAIN-CONTAINING PROTEIN"/>
    <property type="match status" value="1"/>
</dbReference>
<evidence type="ECO:0000259" key="1">
    <source>
        <dbReference type="Pfam" id="PF00326"/>
    </source>
</evidence>
<gene>
    <name evidence="3" type="ORF">K489DRAFT_431888</name>
</gene>
<dbReference type="GeneID" id="54366262"/>
<dbReference type="SUPFAM" id="SSF82171">
    <property type="entry name" value="DPP6 N-terminal domain-like"/>
    <property type="match status" value="1"/>
</dbReference>
<dbReference type="PANTHER" id="PTHR43056">
    <property type="entry name" value="PEPTIDASE S9 PROLYL OLIGOPEPTIDASE"/>
    <property type="match status" value="1"/>
</dbReference>
<reference evidence="3" key="3">
    <citation type="submission" date="2025-08" db="UniProtKB">
        <authorList>
            <consortium name="RefSeq"/>
        </authorList>
    </citation>
    <scope>IDENTIFICATION</scope>
    <source>
        <strain evidence="3">CBS 342.82</strain>
    </source>
</reference>
<dbReference type="AlphaFoldDB" id="A0A6J3M1W2"/>
<keyword evidence="2" id="KW-1185">Reference proteome</keyword>
<name>A0A6J3M1W2_9PEZI</name>
<proteinExistence type="predicted"/>
<dbReference type="InterPro" id="IPR050585">
    <property type="entry name" value="Xaa-Pro_dipeptidyl-ppase/CocE"/>
</dbReference>
<reference evidence="3" key="2">
    <citation type="submission" date="2020-04" db="EMBL/GenBank/DDBJ databases">
        <authorList>
            <consortium name="NCBI Genome Project"/>
        </authorList>
    </citation>
    <scope>NUCLEOTIDE SEQUENCE</scope>
    <source>
        <strain evidence="3">CBS 342.82</strain>
    </source>
</reference>
<evidence type="ECO:0000313" key="3">
    <source>
        <dbReference type="RefSeq" id="XP_033459037.1"/>
    </source>
</evidence>
<dbReference type="Pfam" id="PF00326">
    <property type="entry name" value="Peptidase_S9"/>
    <property type="match status" value="1"/>
</dbReference>
<reference evidence="3" key="1">
    <citation type="submission" date="2020-01" db="EMBL/GenBank/DDBJ databases">
        <authorList>
            <consortium name="DOE Joint Genome Institute"/>
            <person name="Haridas S."/>
            <person name="Albert R."/>
            <person name="Binder M."/>
            <person name="Bloem J."/>
            <person name="Labutti K."/>
            <person name="Salamov A."/>
            <person name="Andreopoulos B."/>
            <person name="Baker S.E."/>
            <person name="Barry K."/>
            <person name="Bills G."/>
            <person name="Bluhm B.H."/>
            <person name="Cannon C."/>
            <person name="Castanera R."/>
            <person name="Culley D.E."/>
            <person name="Daum C."/>
            <person name="Ezra D."/>
            <person name="Gonzalez J.B."/>
            <person name="Henrissat B."/>
            <person name="Kuo A."/>
            <person name="Liang C."/>
            <person name="Lipzen A."/>
            <person name="Lutzoni F."/>
            <person name="Magnuson J."/>
            <person name="Mondo S."/>
            <person name="Nolan M."/>
            <person name="Ohm R."/>
            <person name="Pangilinan J."/>
            <person name="Park H.-J."/>
            <person name="Ramirez L."/>
            <person name="Alfaro M."/>
            <person name="Sun H."/>
            <person name="Tritt A."/>
            <person name="Yoshinaga Y."/>
            <person name="Zwiers L.-H."/>
            <person name="Turgeon B.G."/>
            <person name="Goodwin S.B."/>
            <person name="Spatafora J.W."/>
            <person name="Crous P.W."/>
            <person name="Grigoriev I.V."/>
        </authorList>
    </citation>
    <scope>NUCLEOTIDE SEQUENCE</scope>
    <source>
        <strain evidence="3">CBS 342.82</strain>
    </source>
</reference>
<sequence length="652" mass="71396">MPTPQAFGTWRSPLSLDMLCEPDLHIDGARILKSSGAIYTVESFSGNRTSIFLLNQDIQDDVKEVLPSPYSVGTIVHGYGGAAFTLDEERNSIIFSNAVDHGVYRVFLDSSTVEPVATSAHAHFADFAVHPTSGLVIAIRETHEGKEVKNELVVIGPGNTTAILVRGADFYSSPRFSPDGSRMCWLEWNHPSMPWTGSLLFVGDVHLLEGSLEIINSRQVAGARLKRSISQPRWNSDSSLFFADDISGYWQLFRVHEDGTVTPVVSGLEETDHAGSEFKLGSSTYVFPNSKTIALAYVKEGTSHLALVDIASGRFTPLACPLVDIQYDALSADGRGNVLVVGSSVIEGHGLYRMTTSSGQLDPIRRSHLRLGAQQISMPKAMQIPRTLPGTHGIIHGFLHLPYSPEYKGLENTRPPLVVHAHGGPTNHWRAGFSPQVQYLTSRGFAVFLLNYAGSTGYGKQYRELLNGRWGELDAADAAMAAEYLANVEKLVDGNRMSIEGPSAGGYLALATAALFPQTWRVSIVMCGISDVDSFSLTSHKFESQYSEHLVFGEQGDEMSQEERKARGIARSPIHHARNFDSAVLLIHGNTDTVVVPAQAKSMHERLQSVSNEVELILIPDWGHKLPAGDVLRATWAAQERLWMKHLVEPCV</sequence>
<dbReference type="GO" id="GO:0008236">
    <property type="term" value="F:serine-type peptidase activity"/>
    <property type="evidence" value="ECO:0007669"/>
    <property type="project" value="InterPro"/>
</dbReference>
<dbReference type="Gene3D" id="2.120.10.30">
    <property type="entry name" value="TolB, C-terminal domain"/>
    <property type="match status" value="1"/>
</dbReference>
<organism evidence="3">
    <name type="scientific">Dissoconium aciculare CBS 342.82</name>
    <dbReference type="NCBI Taxonomy" id="1314786"/>
    <lineage>
        <taxon>Eukaryota</taxon>
        <taxon>Fungi</taxon>
        <taxon>Dikarya</taxon>
        <taxon>Ascomycota</taxon>
        <taxon>Pezizomycotina</taxon>
        <taxon>Dothideomycetes</taxon>
        <taxon>Dothideomycetidae</taxon>
        <taxon>Mycosphaerellales</taxon>
        <taxon>Dissoconiaceae</taxon>
        <taxon>Dissoconium</taxon>
    </lineage>
</organism>
<dbReference type="InterPro" id="IPR011042">
    <property type="entry name" value="6-blade_b-propeller_TolB-like"/>
</dbReference>
<protein>
    <submittedName>
        <fullName evidence="3">Alpha/beta-hydrolase</fullName>
    </submittedName>
</protein>
<dbReference type="InterPro" id="IPR029058">
    <property type="entry name" value="AB_hydrolase_fold"/>
</dbReference>